<dbReference type="Proteomes" id="UP001082899">
    <property type="component" value="Unassembled WGS sequence"/>
</dbReference>
<feature type="region of interest" description="Disordered" evidence="1">
    <location>
        <begin position="1"/>
        <end position="26"/>
    </location>
</feature>
<dbReference type="RefSeq" id="WP_267847015.1">
    <property type="nucleotide sequence ID" value="NZ_JAPMXC010000001.1"/>
</dbReference>
<feature type="compositionally biased region" description="Low complexity" evidence="1">
    <location>
        <begin position="442"/>
        <end position="453"/>
    </location>
</feature>
<proteinExistence type="predicted"/>
<feature type="region of interest" description="Disordered" evidence="1">
    <location>
        <begin position="77"/>
        <end position="97"/>
    </location>
</feature>
<protein>
    <submittedName>
        <fullName evidence="2">Uncharacterized protein</fullName>
    </submittedName>
</protein>
<evidence type="ECO:0000313" key="2">
    <source>
        <dbReference type="EMBL" id="MCY0387261.1"/>
    </source>
</evidence>
<feature type="compositionally biased region" description="Low complexity" evidence="1">
    <location>
        <begin position="16"/>
        <end position="26"/>
    </location>
</feature>
<name>A0ABT3ZL42_9BURK</name>
<feature type="region of interest" description="Disordered" evidence="1">
    <location>
        <begin position="436"/>
        <end position="464"/>
    </location>
</feature>
<dbReference type="EMBL" id="JAPMXC010000001">
    <property type="protein sequence ID" value="MCY0387261.1"/>
    <property type="molecule type" value="Genomic_DNA"/>
</dbReference>
<feature type="compositionally biased region" description="Low complexity" evidence="1">
    <location>
        <begin position="80"/>
        <end position="97"/>
    </location>
</feature>
<reference evidence="2" key="1">
    <citation type="submission" date="2022-11" db="EMBL/GenBank/DDBJ databases">
        <title>Robbsia betulipollinis sp. nov., isolated from pollen of birch (Betula pendula).</title>
        <authorList>
            <person name="Shi H."/>
            <person name="Ambika Manirajan B."/>
            <person name="Ratering S."/>
            <person name="Geissler-Plaum R."/>
            <person name="Schnell S."/>
        </authorList>
    </citation>
    <scope>NUCLEOTIDE SEQUENCE</scope>
    <source>
        <strain evidence="2">Bb-Pol-6</strain>
    </source>
</reference>
<gene>
    <name evidence="2" type="ORF">OVY01_08440</name>
</gene>
<comment type="caution">
    <text evidence="2">The sequence shown here is derived from an EMBL/GenBank/DDBJ whole genome shotgun (WGS) entry which is preliminary data.</text>
</comment>
<evidence type="ECO:0000313" key="3">
    <source>
        <dbReference type="Proteomes" id="UP001082899"/>
    </source>
</evidence>
<evidence type="ECO:0000256" key="1">
    <source>
        <dbReference type="SAM" id="MobiDB-lite"/>
    </source>
</evidence>
<accession>A0ABT3ZL42</accession>
<organism evidence="2 3">
    <name type="scientific">Robbsia betulipollinis</name>
    <dbReference type="NCBI Taxonomy" id="2981849"/>
    <lineage>
        <taxon>Bacteria</taxon>
        <taxon>Pseudomonadati</taxon>
        <taxon>Pseudomonadota</taxon>
        <taxon>Betaproteobacteria</taxon>
        <taxon>Burkholderiales</taxon>
        <taxon>Burkholderiaceae</taxon>
        <taxon>Robbsia</taxon>
    </lineage>
</organism>
<keyword evidence="3" id="KW-1185">Reference proteome</keyword>
<sequence>MDSPAGVGRDRTVTPAHADPAATSAAQAAGTVGETLGAQLRNVMLDGAAQHVDPLISAATAMAAAYPVQETGLAGRTAQVRPSGSGAAAAGVRPAMPASERDLADEMLRMVSPFPMALLGVHGPVDGTRHVPVRAIQEALRRLGERHPDAAASALPASRAAGPAALWQSLAPAQIAPLGAVCEIRPRFAADGVGNGFDTVARERFPVALGRLSTGPYPLDFDAASPSQGGVRFVAGFPVGTPQDYGGYRLDPGFAAEAADLALTFPDSAAVAAARPAGAGEAAAFSAPLPLLPPVAGAGSRPVNAAQAAVFARLYQACRADHAMMTAVSGLLGVTKAIYGLVASTCDVFRASDDVDEECDLFFVEQEQYLRLAQHPSFAFEVAGGAGQDMEVRIRAVYPVAGYRGEPEARWRVARGAGESHVTFATSFSIRRAASHAAPSGATQRTTQRAAQRPAERPAERDAAAQRETAQWLDRLFAGDAGIPDARARGDQPERILAVRGATTISVAIENQWRFDPVSGDCMP</sequence>
<feature type="compositionally biased region" description="Basic and acidic residues" evidence="1">
    <location>
        <begin position="454"/>
        <end position="464"/>
    </location>
</feature>